<dbReference type="Gene3D" id="3.30.930.10">
    <property type="entry name" value="Bira Bifunctional Protein, Domain 2"/>
    <property type="match status" value="1"/>
</dbReference>
<gene>
    <name evidence="2" type="primary">lplA</name>
    <name evidence="2" type="ORF">AMQ74_00781</name>
</gene>
<dbReference type="SUPFAM" id="SSF55681">
    <property type="entry name" value="Class II aaRS and biotin synthetases"/>
    <property type="match status" value="1"/>
</dbReference>
<dbReference type="EMBL" id="LNGD01000035">
    <property type="protein sequence ID" value="KYC52287.1"/>
    <property type="molecule type" value="Genomic_DNA"/>
</dbReference>
<evidence type="ECO:0000259" key="1">
    <source>
        <dbReference type="PROSITE" id="PS51733"/>
    </source>
</evidence>
<evidence type="ECO:0000313" key="2">
    <source>
        <dbReference type="EMBL" id="KYC52287.1"/>
    </source>
</evidence>
<dbReference type="GO" id="GO:0016874">
    <property type="term" value="F:ligase activity"/>
    <property type="evidence" value="ECO:0007669"/>
    <property type="project" value="UniProtKB-KW"/>
</dbReference>
<dbReference type="GO" id="GO:0016779">
    <property type="term" value="F:nucleotidyltransferase activity"/>
    <property type="evidence" value="ECO:0007669"/>
    <property type="project" value="UniProtKB-KW"/>
</dbReference>
<reference evidence="2 3" key="1">
    <citation type="journal article" date="2016" name="ISME J.">
        <title>Chasing the elusive Euryarchaeota class WSA2: genomes reveal a uniquely fastidious methyl-reducing methanogen.</title>
        <authorList>
            <person name="Nobu M.K."/>
            <person name="Narihiro T."/>
            <person name="Kuroda K."/>
            <person name="Mei R."/>
            <person name="Liu W.T."/>
        </authorList>
    </citation>
    <scope>NUCLEOTIDE SEQUENCE [LARGE SCALE GENOMIC DNA]</scope>
    <source>
        <strain evidence="2">U1lsi0528_Bin089</strain>
    </source>
</reference>
<keyword evidence="2" id="KW-0436">Ligase</keyword>
<dbReference type="PANTHER" id="PTHR43679">
    <property type="entry name" value="OCTANOYLTRANSFERASE LIPM-RELATED"/>
    <property type="match status" value="1"/>
</dbReference>
<dbReference type="PATRIC" id="fig|1705564.3.peg.801"/>
<accession>A0A150J4X0</accession>
<keyword evidence="2" id="KW-0548">Nucleotidyltransferase</keyword>
<comment type="caution">
    <text evidence="2">The sequence shown here is derived from an EMBL/GenBank/DDBJ whole genome shotgun (WGS) entry which is preliminary data.</text>
</comment>
<dbReference type="InterPro" id="IPR045864">
    <property type="entry name" value="aa-tRNA-synth_II/BPL/LPL"/>
</dbReference>
<dbReference type="InterPro" id="IPR004143">
    <property type="entry name" value="BPL_LPL_catalytic"/>
</dbReference>
<dbReference type="AlphaFoldDB" id="A0A150J4X0"/>
<dbReference type="PROSITE" id="PS51733">
    <property type="entry name" value="BPL_LPL_CATALYTIC"/>
    <property type="match status" value="1"/>
</dbReference>
<dbReference type="CDD" id="cd16443">
    <property type="entry name" value="LplA"/>
    <property type="match status" value="1"/>
</dbReference>
<sequence>MGIDEALLILRSEDKIDDTFRFYSFSPSCVSIGYFQNINLSIDLDFCDKNKIDFVRRITGGGNVFHDSLGEITYSIIISEDKVPGDILNSFEFLYKGVLKGLEKLNIFPEFKPLNDLALNSKKISGSAQTRKNGVILQHGTVMYNTNIDIMEKVLKIPNKKVDVKKRVTTLYNEGFRYDKDIIIDNLKKGFIDIFGKIKEDKINNKELEIAKKLANEKYSSINWNFRR</sequence>
<dbReference type="PANTHER" id="PTHR43679:SF2">
    <property type="entry name" value="OCTANOYL-[GCVH]:PROTEIN N-OCTANOYLTRANSFERASE"/>
    <property type="match status" value="1"/>
</dbReference>
<dbReference type="EC" id="2.7.7.63" evidence="2"/>
<dbReference type="Pfam" id="PF21948">
    <property type="entry name" value="LplA-B_cat"/>
    <property type="match status" value="1"/>
</dbReference>
<protein>
    <submittedName>
        <fullName evidence="2">Lipoate-protein ligase A subunit 1</fullName>
        <ecNumber evidence="2">2.7.7.63</ecNumber>
    </submittedName>
</protein>
<dbReference type="Proteomes" id="UP000075578">
    <property type="component" value="Unassembled WGS sequence"/>
</dbReference>
<evidence type="ECO:0000313" key="3">
    <source>
        <dbReference type="Proteomes" id="UP000075578"/>
    </source>
</evidence>
<dbReference type="InterPro" id="IPR050664">
    <property type="entry name" value="Octanoyltrans_LipM/LipL"/>
</dbReference>
<proteinExistence type="predicted"/>
<keyword evidence="2" id="KW-0808">Transferase</keyword>
<organism evidence="2 3">
    <name type="scientific">Candidatus Methanofastidiosum methylothiophilum</name>
    <dbReference type="NCBI Taxonomy" id="1705564"/>
    <lineage>
        <taxon>Archaea</taxon>
        <taxon>Methanobacteriati</taxon>
        <taxon>Methanobacteriota</taxon>
        <taxon>Stenosarchaea group</taxon>
        <taxon>Candidatus Methanofastidiosia</taxon>
        <taxon>Candidatus Methanofastidiosales</taxon>
        <taxon>Candidatus Methanofastidiosaceae</taxon>
        <taxon>Candidatus Methanofastidiosum</taxon>
    </lineage>
</organism>
<name>A0A150J4X0_9EURY</name>
<feature type="domain" description="BPL/LPL catalytic" evidence="1">
    <location>
        <begin position="14"/>
        <end position="199"/>
    </location>
</feature>